<evidence type="ECO:0000313" key="2">
    <source>
        <dbReference type="Proteomes" id="UP000091857"/>
    </source>
</evidence>
<keyword evidence="2" id="KW-1185">Reference proteome</keyword>
<dbReference type="EMBL" id="CM004403">
    <property type="protein sequence ID" value="KAG8634898.1"/>
    <property type="molecule type" value="Genomic_DNA"/>
</dbReference>
<protein>
    <submittedName>
        <fullName evidence="1">Uncharacterized protein</fullName>
    </submittedName>
</protein>
<evidence type="ECO:0000313" key="1">
    <source>
        <dbReference type="EMBL" id="KAG8634898.1"/>
    </source>
</evidence>
<proteinExistence type="predicted"/>
<gene>
    <name evidence="1" type="ORF">MANES_17G102333v8</name>
</gene>
<dbReference type="Proteomes" id="UP000091857">
    <property type="component" value="Chromosome 17"/>
</dbReference>
<name>A0ACB7G597_MANES</name>
<sequence length="49" mass="5738">MITDPYPTQPHQPRIALLAYCESSSCLRQRRNRSEKNGFSNYNSQSYTQ</sequence>
<comment type="caution">
    <text evidence="1">The sequence shown here is derived from an EMBL/GenBank/DDBJ whole genome shotgun (WGS) entry which is preliminary data.</text>
</comment>
<accession>A0ACB7G597</accession>
<organism evidence="1 2">
    <name type="scientific">Manihot esculenta</name>
    <name type="common">Cassava</name>
    <name type="synonym">Jatropha manihot</name>
    <dbReference type="NCBI Taxonomy" id="3983"/>
    <lineage>
        <taxon>Eukaryota</taxon>
        <taxon>Viridiplantae</taxon>
        <taxon>Streptophyta</taxon>
        <taxon>Embryophyta</taxon>
        <taxon>Tracheophyta</taxon>
        <taxon>Spermatophyta</taxon>
        <taxon>Magnoliopsida</taxon>
        <taxon>eudicotyledons</taxon>
        <taxon>Gunneridae</taxon>
        <taxon>Pentapetalae</taxon>
        <taxon>rosids</taxon>
        <taxon>fabids</taxon>
        <taxon>Malpighiales</taxon>
        <taxon>Euphorbiaceae</taxon>
        <taxon>Crotonoideae</taxon>
        <taxon>Manihoteae</taxon>
        <taxon>Manihot</taxon>
    </lineage>
</organism>
<reference evidence="2" key="1">
    <citation type="journal article" date="2016" name="Nat. Biotechnol.">
        <title>Sequencing wild and cultivated cassava and related species reveals extensive interspecific hybridization and genetic diversity.</title>
        <authorList>
            <person name="Bredeson J.V."/>
            <person name="Lyons J.B."/>
            <person name="Prochnik S.E."/>
            <person name="Wu G.A."/>
            <person name="Ha C.M."/>
            <person name="Edsinger-Gonzales E."/>
            <person name="Grimwood J."/>
            <person name="Schmutz J."/>
            <person name="Rabbi I.Y."/>
            <person name="Egesi C."/>
            <person name="Nauluvula P."/>
            <person name="Lebot V."/>
            <person name="Ndunguru J."/>
            <person name="Mkamilo G."/>
            <person name="Bart R.S."/>
            <person name="Setter T.L."/>
            <person name="Gleadow R.M."/>
            <person name="Kulakow P."/>
            <person name="Ferguson M.E."/>
            <person name="Rounsley S."/>
            <person name="Rokhsar D.S."/>
        </authorList>
    </citation>
    <scope>NUCLEOTIDE SEQUENCE [LARGE SCALE GENOMIC DNA]</scope>
    <source>
        <strain evidence="2">cv. AM560-2</strain>
    </source>
</reference>